<name>A0A1G4X2T6_9MYCO</name>
<accession>A0A1G4X2T6</accession>
<protein>
    <recommendedName>
        <fullName evidence="3">Molecular chaperone DnaJ</fullName>
    </recommendedName>
</protein>
<dbReference type="EMBL" id="FMUB01000025">
    <property type="protein sequence ID" value="SCX34506.1"/>
    <property type="molecule type" value="Genomic_DNA"/>
</dbReference>
<dbReference type="STRING" id="1502745.SAMN02799620_06358"/>
<evidence type="ECO:0000313" key="2">
    <source>
        <dbReference type="Proteomes" id="UP000199707"/>
    </source>
</evidence>
<dbReference type="Proteomes" id="UP000199707">
    <property type="component" value="Unassembled WGS sequence"/>
</dbReference>
<proteinExistence type="predicted"/>
<evidence type="ECO:0000313" key="1">
    <source>
        <dbReference type="EMBL" id="SCX34506.1"/>
    </source>
</evidence>
<reference evidence="2" key="1">
    <citation type="submission" date="2016-10" db="EMBL/GenBank/DDBJ databases">
        <authorList>
            <person name="Varghese N."/>
            <person name="Submissions S."/>
        </authorList>
    </citation>
    <scope>NUCLEOTIDE SEQUENCE [LARGE SCALE GENOMIC DNA]</scope>
    <source>
        <strain evidence="2">UNC267MFSha1.1M11</strain>
    </source>
</reference>
<organism evidence="1 2">
    <name type="scientific">Mycolicibacterium fluoranthenivorans</name>
    <dbReference type="NCBI Taxonomy" id="258505"/>
    <lineage>
        <taxon>Bacteria</taxon>
        <taxon>Bacillati</taxon>
        <taxon>Actinomycetota</taxon>
        <taxon>Actinomycetes</taxon>
        <taxon>Mycobacteriales</taxon>
        <taxon>Mycobacteriaceae</taxon>
        <taxon>Mycolicibacterium</taxon>
    </lineage>
</organism>
<evidence type="ECO:0008006" key="3">
    <source>
        <dbReference type="Google" id="ProtNLM"/>
    </source>
</evidence>
<gene>
    <name evidence="1" type="ORF">SAMN02799620_06358</name>
</gene>
<dbReference type="RefSeq" id="WP_090364906.1">
    <property type="nucleotide sequence ID" value="NZ_FMUB01000025.1"/>
</dbReference>
<sequence length="214" mass="24113">MGNAYPPGMTLRPLDGWPFDFTRPRREAPFRSTFTSTLSQLDTELRLLDPDDRLYPPSVLQVALTERDFRKDGMPRADSRVAHPGVILNVEPRNRPALSFPCDTFTHWHDNLRAITLGLESLRKLDRYGITQTGQQYRGWQAIEAKPAFVTAQAALDFLGTVAAPGHEPWEQVHARGLYRDARARTHPDRGGARETWDRVEAAGAVLRAAGWLS</sequence>
<dbReference type="AlphaFoldDB" id="A0A1G4X2T6"/>